<evidence type="ECO:0000256" key="8">
    <source>
        <dbReference type="ARBA" id="ARBA00023136"/>
    </source>
</evidence>
<evidence type="ECO:0000256" key="5">
    <source>
        <dbReference type="ARBA" id="ARBA00022683"/>
    </source>
</evidence>
<dbReference type="InterPro" id="IPR004704">
    <property type="entry name" value="PTS_IID_man"/>
</dbReference>
<evidence type="ECO:0000313" key="10">
    <source>
        <dbReference type="EMBL" id="MBS5331848.1"/>
    </source>
</evidence>
<evidence type="ECO:0000256" key="9">
    <source>
        <dbReference type="SAM" id="Phobius"/>
    </source>
</evidence>
<feature type="transmembrane region" description="Helical" evidence="9">
    <location>
        <begin position="137"/>
        <end position="155"/>
    </location>
</feature>
<keyword evidence="3" id="KW-1003">Cell membrane</keyword>
<feature type="transmembrane region" description="Helical" evidence="9">
    <location>
        <begin position="176"/>
        <end position="199"/>
    </location>
</feature>
<comment type="caution">
    <text evidence="10">The sequence shown here is derived from an EMBL/GenBank/DDBJ whole genome shotgun (WGS) entry which is preliminary data.</text>
</comment>
<feature type="transmembrane region" description="Helical" evidence="9">
    <location>
        <begin position="219"/>
        <end position="236"/>
    </location>
</feature>
<evidence type="ECO:0000256" key="4">
    <source>
        <dbReference type="ARBA" id="ARBA00022597"/>
    </source>
</evidence>
<dbReference type="PANTHER" id="PTHR32502:SF5">
    <property type="entry name" value="N-ACETYLGALACTOSAMINE PERMEASE IID COMPONENT-RELATED"/>
    <property type="match status" value="1"/>
</dbReference>
<dbReference type="EMBL" id="JAGZGG010000007">
    <property type="protein sequence ID" value="MBS5331848.1"/>
    <property type="molecule type" value="Genomic_DNA"/>
</dbReference>
<dbReference type="PROSITE" id="PS51108">
    <property type="entry name" value="PTS_EIID"/>
    <property type="match status" value="1"/>
</dbReference>
<reference evidence="10" key="1">
    <citation type="submission" date="2021-02" db="EMBL/GenBank/DDBJ databases">
        <title>Infant gut strain persistence is associated with maternal origin, phylogeny, and functional potential including surface adhesion and iron acquisition.</title>
        <authorList>
            <person name="Lou Y.C."/>
        </authorList>
    </citation>
    <scope>NUCLEOTIDE SEQUENCE</scope>
    <source>
        <strain evidence="10">L3_101_000M1_dasL3_101_000M1_concoct_87</strain>
    </source>
</reference>
<accession>A0A943HHD0</accession>
<feature type="transmembrane region" description="Helical" evidence="9">
    <location>
        <begin position="112"/>
        <end position="131"/>
    </location>
</feature>
<gene>
    <name evidence="10" type="ORF">KHY36_04870</name>
</gene>
<dbReference type="GO" id="GO:0009401">
    <property type="term" value="P:phosphoenolpyruvate-dependent sugar phosphotransferase system"/>
    <property type="evidence" value="ECO:0007669"/>
    <property type="project" value="UniProtKB-KW"/>
</dbReference>
<organism evidence="10 11">
    <name type="scientific">Subdoligranulum variabile</name>
    <dbReference type="NCBI Taxonomy" id="214851"/>
    <lineage>
        <taxon>Bacteria</taxon>
        <taxon>Bacillati</taxon>
        <taxon>Bacillota</taxon>
        <taxon>Clostridia</taxon>
        <taxon>Eubacteriales</taxon>
        <taxon>Oscillospiraceae</taxon>
        <taxon>Subdoligranulum</taxon>
    </lineage>
</organism>
<evidence type="ECO:0000256" key="3">
    <source>
        <dbReference type="ARBA" id="ARBA00022475"/>
    </source>
</evidence>
<comment type="subcellular location">
    <subcellularLocation>
        <location evidence="1">Cell membrane</location>
        <topology evidence="1">Multi-pass membrane protein</topology>
    </subcellularLocation>
</comment>
<keyword evidence="6 9" id="KW-0812">Transmembrane</keyword>
<keyword evidence="5" id="KW-0598">Phosphotransferase system</keyword>
<keyword evidence="8 9" id="KW-0472">Membrane</keyword>
<keyword evidence="7 9" id="KW-1133">Transmembrane helix</keyword>
<feature type="transmembrane region" description="Helical" evidence="9">
    <location>
        <begin position="243"/>
        <end position="262"/>
    </location>
</feature>
<dbReference type="InterPro" id="IPR050303">
    <property type="entry name" value="GatZ_KbaZ_carbometab"/>
</dbReference>
<protein>
    <submittedName>
        <fullName evidence="10">PTS system mannose/fructose/sorbose family transporter subunit IID</fullName>
    </submittedName>
</protein>
<dbReference type="AlphaFoldDB" id="A0A943HHD0"/>
<evidence type="ECO:0000256" key="1">
    <source>
        <dbReference type="ARBA" id="ARBA00004651"/>
    </source>
</evidence>
<dbReference type="Proteomes" id="UP000759273">
    <property type="component" value="Unassembled WGS sequence"/>
</dbReference>
<dbReference type="GO" id="GO:0005886">
    <property type="term" value="C:plasma membrane"/>
    <property type="evidence" value="ECO:0007669"/>
    <property type="project" value="UniProtKB-SubCell"/>
</dbReference>
<dbReference type="Pfam" id="PF03613">
    <property type="entry name" value="EIID-AGA"/>
    <property type="match status" value="1"/>
</dbReference>
<evidence type="ECO:0000313" key="11">
    <source>
        <dbReference type="Proteomes" id="UP000759273"/>
    </source>
</evidence>
<keyword evidence="2" id="KW-0813">Transport</keyword>
<evidence type="ECO:0000256" key="2">
    <source>
        <dbReference type="ARBA" id="ARBA00022448"/>
    </source>
</evidence>
<evidence type="ECO:0000256" key="6">
    <source>
        <dbReference type="ARBA" id="ARBA00022692"/>
    </source>
</evidence>
<proteinExistence type="predicted"/>
<name>A0A943HHD0_9FIRM</name>
<evidence type="ECO:0000256" key="7">
    <source>
        <dbReference type="ARBA" id="ARBA00022989"/>
    </source>
</evidence>
<sequence length="263" mass="28973">MKMASNKITKKDLNEMAVRSMAEQCCFSFERMQAVGFCYGMTKCFRKIHGDNNEEMAAALKNNLDFINTEPHMAAILQGLIVSMEEAGQDRTMIHSLKTGLFGPLAGLGDAIWWYTAMPIIASICCSLATQNNVLGPIFYILFWALTAVFSRIWFVRLGYNAGVNSIKFIGDNAAYISKAAGILGVMVVGGLIPSYVSFAFPETLVISSVSVQGIFDSIMPNILPLGFVFLLYWLFKKKNVNTMKLILLVIALSVALSFLGIM</sequence>
<dbReference type="PANTHER" id="PTHR32502">
    <property type="entry name" value="N-ACETYLGALACTOSAMINE PERMEASE II COMPONENT-RELATED"/>
    <property type="match status" value="1"/>
</dbReference>
<keyword evidence="4" id="KW-0762">Sugar transport</keyword>